<feature type="domain" description="SH3b" evidence="6">
    <location>
        <begin position="107"/>
        <end position="173"/>
    </location>
</feature>
<dbReference type="InterPro" id="IPR036028">
    <property type="entry name" value="SH3-like_dom_sf"/>
</dbReference>
<name>A0A4Z0Y2D0_9FIRM</name>
<dbReference type="EC" id="3.2.1.17" evidence="3"/>
<dbReference type="Gene3D" id="2.60.40.1080">
    <property type="match status" value="1"/>
</dbReference>
<dbReference type="Gene3D" id="2.30.30.40">
    <property type="entry name" value="SH3 Domains"/>
    <property type="match status" value="6"/>
</dbReference>
<dbReference type="SMART" id="SM00287">
    <property type="entry name" value="SH3b"/>
    <property type="match status" value="6"/>
</dbReference>
<dbReference type="Pfam" id="PF00959">
    <property type="entry name" value="Phage_lysozyme"/>
    <property type="match status" value="1"/>
</dbReference>
<evidence type="ECO:0000259" key="6">
    <source>
        <dbReference type="PROSITE" id="PS51781"/>
    </source>
</evidence>
<dbReference type="PROSITE" id="PS51781">
    <property type="entry name" value="SH3B"/>
    <property type="match status" value="6"/>
</dbReference>
<evidence type="ECO:0000256" key="1">
    <source>
        <dbReference type="ARBA" id="ARBA00022529"/>
    </source>
</evidence>
<sequence>MKHKTKRIVAAAISFACTAAVTVSLVPTIAVTAAVTAKTTDYLNLREGAGIDKKVILTLSKGVAVTILDNSNATWAKVQTASGKQGYCSKQYLSIPGSGATNSPSVSGTASTAVTTDRVNLRAGAGTSTKIMATLPIGTSLKVMDASNPAWVKVQTSDGRQGYCSTQYIRILAASSGGVASGNTSSGSSSSASITAVTTDYLNLRQGAGTNFKVLVTISKGTALTVLDNSNPSWAKVQTPDGKQGYCSKQYLTFKNNSSSGSSSGTPSNSGSSSNSSTSGSVTAKTTSNLNVRSGAGTSFGIVMTLLNGTSVTVLDNSNAQWVKIKTSDGKTGYCSKEFLQITDTGSNTNPNPDPGTGTGADTGTDTPPDVDTGSDNGSDSHTITGASVTADMLRLRQDPSTSAKILANLPRGTSLKVLDTSNSSWTKVQTSSGLTGYVSSEYIQIHYSDDPSNASSLSLSTTSSKIPAGKTLYIKANVSPSGTYINWTSSNNNVATVSNGYVSAVSTGTAVITASSGSYKATCNITVTSAEPVRTAFASPNIASTGAAVTLTAVTDTSRDAVQFVIQSPDGTKQTVNADSCTNESCQNVTTKKWTATTTFYSPGTYTFTAYSSQNGNMSTTGFTSNAYVSSQQDFSTTTSEERRVSDQMIALIAKWEGYSPTVYADQLTANQVPTIGYGCTFGANAVFYNNLTETEAWSLLVNKINNSSYTTELNKMIKNNHFLMNQNQADCLISFAYNVGAGYFNTSSQVDFRTIMRNAVVPPTISGSLAATVTKDTVVRSEPSINGSEVCSISNGASIDVTDTNFSNPKDGWYKVRASNGSEGWVNSGYVCLSNADSLTHDLNYTNAYAMGTEMLRWSQAGGKFYTGLFYRRLGEVNVYNYGDYDAVRYNKYSYTYPSGAAGLS</sequence>
<proteinExistence type="inferred from homology"/>
<accession>A0A4Z0Y2D0</accession>
<feature type="domain" description="SH3b" evidence="6">
    <location>
        <begin position="30"/>
        <end position="97"/>
    </location>
</feature>
<dbReference type="Pfam" id="PF08239">
    <property type="entry name" value="SH3_3"/>
    <property type="match status" value="6"/>
</dbReference>
<dbReference type="InterPro" id="IPR008964">
    <property type="entry name" value="Invasin/intimin_cell_adhesion"/>
</dbReference>
<evidence type="ECO:0000256" key="3">
    <source>
        <dbReference type="RuleBase" id="RU003788"/>
    </source>
</evidence>
<feature type="region of interest" description="Disordered" evidence="4">
    <location>
        <begin position="257"/>
        <end position="285"/>
    </location>
</feature>
<keyword evidence="2 3" id="KW-0081">Bacteriolytic enzyme</keyword>
<feature type="chain" id="PRO_5038620884" description="Lysozyme" evidence="5">
    <location>
        <begin position="20"/>
        <end position="907"/>
    </location>
</feature>
<feature type="compositionally biased region" description="Low complexity" evidence="4">
    <location>
        <begin position="257"/>
        <end position="281"/>
    </location>
</feature>
<dbReference type="PANTHER" id="PTHR34408">
    <property type="entry name" value="FAMILY PROTEIN, PUTATIVE-RELATED"/>
    <property type="match status" value="1"/>
</dbReference>
<dbReference type="Proteomes" id="UP000297714">
    <property type="component" value="Unassembled WGS sequence"/>
</dbReference>
<feature type="compositionally biased region" description="Low complexity" evidence="4">
    <location>
        <begin position="360"/>
        <end position="374"/>
    </location>
</feature>
<dbReference type="InterPro" id="IPR052354">
    <property type="entry name" value="Cell_Wall_Dynamics_Protein"/>
</dbReference>
<dbReference type="PANTHER" id="PTHR34408:SF1">
    <property type="entry name" value="GLYCOSYL HYDROLASE FAMILY 19 DOMAIN-CONTAINING PROTEIN HI_1415"/>
    <property type="match status" value="1"/>
</dbReference>
<dbReference type="GO" id="GO:0009253">
    <property type="term" value="P:peptidoglycan catabolic process"/>
    <property type="evidence" value="ECO:0007669"/>
    <property type="project" value="InterPro"/>
</dbReference>
<dbReference type="InterPro" id="IPR003646">
    <property type="entry name" value="SH3-like_bac-type"/>
</dbReference>
<dbReference type="EMBL" id="SRMQ01000001">
    <property type="protein sequence ID" value="TGJ77874.1"/>
    <property type="molecule type" value="Genomic_DNA"/>
</dbReference>
<dbReference type="InterPro" id="IPR023347">
    <property type="entry name" value="Lysozyme_dom_sf"/>
</dbReference>
<keyword evidence="3" id="KW-0326">Glycosidase</keyword>
<feature type="compositionally biased region" description="Polar residues" evidence="4">
    <location>
        <begin position="375"/>
        <end position="384"/>
    </location>
</feature>
<keyword evidence="1 3" id="KW-0929">Antimicrobial</keyword>
<dbReference type="SUPFAM" id="SSF49373">
    <property type="entry name" value="Invasin/intimin cell-adhesion fragments"/>
    <property type="match status" value="1"/>
</dbReference>
<dbReference type="GO" id="GO:0042742">
    <property type="term" value="P:defense response to bacterium"/>
    <property type="evidence" value="ECO:0007669"/>
    <property type="project" value="UniProtKB-KW"/>
</dbReference>
<dbReference type="OrthoDB" id="9816557at2"/>
<dbReference type="Gene3D" id="1.10.530.40">
    <property type="match status" value="1"/>
</dbReference>
<comment type="similarity">
    <text evidence="3">Belongs to the glycosyl hydrolase 24 family.</text>
</comment>
<dbReference type="SUPFAM" id="SSF50044">
    <property type="entry name" value="SH3-domain"/>
    <property type="match status" value="2"/>
</dbReference>
<reference evidence="7 8" key="1">
    <citation type="submission" date="2019-04" db="EMBL/GenBank/DDBJ databases">
        <authorList>
            <person name="Poehlein A."/>
            <person name="Bengelsdorf F.R."/>
            <person name="Duerre P."/>
            <person name="Daniel R."/>
        </authorList>
    </citation>
    <scope>NUCLEOTIDE SEQUENCE [LARGE SCALE GENOMIC DNA]</scope>
    <source>
        <strain evidence="7 8">BS-1</strain>
    </source>
</reference>
<dbReference type="InterPro" id="IPR023346">
    <property type="entry name" value="Lysozyme-like_dom_sf"/>
</dbReference>
<feature type="domain" description="SH3b" evidence="6">
    <location>
        <begin position="277"/>
        <end position="344"/>
    </location>
</feature>
<dbReference type="SUPFAM" id="SSF53955">
    <property type="entry name" value="Lysozyme-like"/>
    <property type="match status" value="2"/>
</dbReference>
<feature type="domain" description="SH3b" evidence="6">
    <location>
        <begin position="770"/>
        <end position="837"/>
    </location>
</feature>
<keyword evidence="8" id="KW-1185">Reference proteome</keyword>
<keyword evidence="3" id="KW-0378">Hydrolase</keyword>
<dbReference type="InterPro" id="IPR002196">
    <property type="entry name" value="Glyco_hydro_24"/>
</dbReference>
<feature type="domain" description="SH3b" evidence="6">
    <location>
        <begin position="189"/>
        <end position="256"/>
    </location>
</feature>
<comment type="caution">
    <text evidence="7">The sequence shown here is derived from an EMBL/GenBank/DDBJ whole genome shotgun (WGS) entry which is preliminary data.</text>
</comment>
<evidence type="ECO:0000256" key="5">
    <source>
        <dbReference type="SAM" id="SignalP"/>
    </source>
</evidence>
<feature type="domain" description="SH3b" evidence="6">
    <location>
        <begin position="384"/>
        <end position="448"/>
    </location>
</feature>
<evidence type="ECO:0000313" key="8">
    <source>
        <dbReference type="Proteomes" id="UP000297714"/>
    </source>
</evidence>
<dbReference type="GO" id="GO:0016998">
    <property type="term" value="P:cell wall macromolecule catabolic process"/>
    <property type="evidence" value="ECO:0007669"/>
    <property type="project" value="InterPro"/>
</dbReference>
<feature type="signal peptide" evidence="5">
    <location>
        <begin position="1"/>
        <end position="19"/>
    </location>
</feature>
<evidence type="ECO:0000256" key="4">
    <source>
        <dbReference type="SAM" id="MobiDB-lite"/>
    </source>
</evidence>
<protein>
    <recommendedName>
        <fullName evidence="3">Lysozyme</fullName>
        <ecNumber evidence="3">3.2.1.17</ecNumber>
    </recommendedName>
</protein>
<dbReference type="AlphaFoldDB" id="A0A4Z0Y2D0"/>
<feature type="region of interest" description="Disordered" evidence="4">
    <location>
        <begin position="343"/>
        <end position="384"/>
    </location>
</feature>
<comment type="catalytic activity">
    <reaction evidence="3">
        <text>Hydrolysis of (1-&gt;4)-beta-linkages between N-acetylmuramic acid and N-acetyl-D-glucosamine residues in a peptidoglycan and between N-acetyl-D-glucosamine residues in chitodextrins.</text>
        <dbReference type="EC" id="3.2.1.17"/>
    </reaction>
</comment>
<dbReference type="GO" id="GO:0003796">
    <property type="term" value="F:lysozyme activity"/>
    <property type="evidence" value="ECO:0007669"/>
    <property type="project" value="UniProtKB-EC"/>
</dbReference>
<keyword evidence="5" id="KW-0732">Signal</keyword>
<gene>
    <name evidence="7" type="primary">ywsB</name>
    <name evidence="7" type="ORF">CAGA_02830</name>
</gene>
<organism evidence="7 8">
    <name type="scientific">Caproiciproducens galactitolivorans</name>
    <dbReference type="NCBI Taxonomy" id="642589"/>
    <lineage>
        <taxon>Bacteria</taxon>
        <taxon>Bacillati</taxon>
        <taxon>Bacillota</taxon>
        <taxon>Clostridia</taxon>
        <taxon>Eubacteriales</taxon>
        <taxon>Acutalibacteraceae</taxon>
        <taxon>Caproiciproducens</taxon>
    </lineage>
</organism>
<evidence type="ECO:0000313" key="7">
    <source>
        <dbReference type="EMBL" id="TGJ77874.1"/>
    </source>
</evidence>
<dbReference type="GO" id="GO:0031640">
    <property type="term" value="P:killing of cells of another organism"/>
    <property type="evidence" value="ECO:0007669"/>
    <property type="project" value="UniProtKB-KW"/>
</dbReference>
<evidence type="ECO:0000256" key="2">
    <source>
        <dbReference type="ARBA" id="ARBA00022638"/>
    </source>
</evidence>
<dbReference type="RefSeq" id="WP_135656930.1">
    <property type="nucleotide sequence ID" value="NZ_JAJUFJ010000004.1"/>
</dbReference>